<dbReference type="AlphaFoldDB" id="A0A2K0UQG7"/>
<evidence type="ECO:0000313" key="2">
    <source>
        <dbReference type="EMBL" id="PNP60013.1"/>
    </source>
</evidence>
<reference evidence="2 3" key="1">
    <citation type="submission" date="2017-02" db="EMBL/GenBank/DDBJ databases">
        <title>Genomes of Trichoderma spp. with biocontrol activity.</title>
        <authorList>
            <person name="Gardiner D."/>
            <person name="Kazan K."/>
            <person name="Vos C."/>
            <person name="Harvey P."/>
        </authorList>
    </citation>
    <scope>NUCLEOTIDE SEQUENCE [LARGE SCALE GENOMIC DNA]</scope>
    <source>
        <strain evidence="2 3">Tr1</strain>
    </source>
</reference>
<dbReference type="Proteomes" id="UP000236290">
    <property type="component" value="Unassembled WGS sequence"/>
</dbReference>
<dbReference type="EMBL" id="MTYI01000004">
    <property type="protein sequence ID" value="PNP60013.1"/>
    <property type="molecule type" value="Genomic_DNA"/>
</dbReference>
<sequence>MRHWRRAQQPQEFSQFRLGGRGLHSRGRLSLVLSQCQLLKNKREWKGCEERETCLLGLLGLLDLFPNHPLSLTPSLFILFPLFPLVPLHGHPGHDSALAGPAPAPLAPTTLSPGPGSGQ</sequence>
<feature type="compositionally biased region" description="Low complexity" evidence="1">
    <location>
        <begin position="96"/>
        <end position="119"/>
    </location>
</feature>
<proteinExistence type="predicted"/>
<accession>A0A2K0UQG7</accession>
<comment type="caution">
    <text evidence="2">The sequence shown here is derived from an EMBL/GenBank/DDBJ whole genome shotgun (WGS) entry which is preliminary data.</text>
</comment>
<gene>
    <name evidence="2" type="ORF">THARTR1_00037</name>
</gene>
<evidence type="ECO:0000256" key="1">
    <source>
        <dbReference type="SAM" id="MobiDB-lite"/>
    </source>
</evidence>
<name>A0A2K0UQG7_TRIHA</name>
<protein>
    <submittedName>
        <fullName evidence="2">Uncharacterized protein</fullName>
    </submittedName>
</protein>
<organism evidence="2 3">
    <name type="scientific">Trichoderma harzianum</name>
    <name type="common">Hypocrea lixii</name>
    <dbReference type="NCBI Taxonomy" id="5544"/>
    <lineage>
        <taxon>Eukaryota</taxon>
        <taxon>Fungi</taxon>
        <taxon>Dikarya</taxon>
        <taxon>Ascomycota</taxon>
        <taxon>Pezizomycotina</taxon>
        <taxon>Sordariomycetes</taxon>
        <taxon>Hypocreomycetidae</taxon>
        <taxon>Hypocreales</taxon>
        <taxon>Hypocreaceae</taxon>
        <taxon>Trichoderma</taxon>
    </lineage>
</organism>
<evidence type="ECO:0000313" key="3">
    <source>
        <dbReference type="Proteomes" id="UP000236290"/>
    </source>
</evidence>
<feature type="region of interest" description="Disordered" evidence="1">
    <location>
        <begin position="94"/>
        <end position="119"/>
    </location>
</feature>